<dbReference type="EMBL" id="JALJOR010000011">
    <property type="protein sequence ID" value="KAK9809017.1"/>
    <property type="molecule type" value="Genomic_DNA"/>
</dbReference>
<feature type="transmembrane region" description="Helical" evidence="8">
    <location>
        <begin position="1103"/>
        <end position="1122"/>
    </location>
</feature>
<dbReference type="Pfam" id="PF00474">
    <property type="entry name" value="SSF"/>
    <property type="match status" value="1"/>
</dbReference>
<dbReference type="InterPro" id="IPR038377">
    <property type="entry name" value="Na/Glc_symporter_sf"/>
</dbReference>
<feature type="transmembrane region" description="Helical" evidence="8">
    <location>
        <begin position="1035"/>
        <end position="1055"/>
    </location>
</feature>
<gene>
    <name evidence="9" type="ORF">WJX72_007974</name>
</gene>
<evidence type="ECO:0000256" key="8">
    <source>
        <dbReference type="SAM" id="Phobius"/>
    </source>
</evidence>
<keyword evidence="5 8" id="KW-1133">Transmembrane helix</keyword>
<dbReference type="Gene3D" id="1.20.1730.10">
    <property type="entry name" value="Sodium/glucose cotransporter"/>
    <property type="match status" value="1"/>
</dbReference>
<dbReference type="InterPro" id="IPR001734">
    <property type="entry name" value="Na/solute_symporter"/>
</dbReference>
<dbReference type="PROSITE" id="PS50283">
    <property type="entry name" value="NA_SOLUT_SYMP_3"/>
    <property type="match status" value="1"/>
</dbReference>
<feature type="transmembrane region" description="Helical" evidence="8">
    <location>
        <begin position="930"/>
        <end position="951"/>
    </location>
</feature>
<organism evidence="9 10">
    <name type="scientific">[Myrmecia] bisecta</name>
    <dbReference type="NCBI Taxonomy" id="41462"/>
    <lineage>
        <taxon>Eukaryota</taxon>
        <taxon>Viridiplantae</taxon>
        <taxon>Chlorophyta</taxon>
        <taxon>core chlorophytes</taxon>
        <taxon>Trebouxiophyceae</taxon>
        <taxon>Trebouxiales</taxon>
        <taxon>Trebouxiaceae</taxon>
        <taxon>Myrmecia</taxon>
    </lineage>
</organism>
<feature type="transmembrane region" description="Helical" evidence="8">
    <location>
        <begin position="1184"/>
        <end position="1216"/>
    </location>
</feature>
<name>A0AAW1PKI1_9CHLO</name>
<accession>A0AAW1PKI1</accession>
<dbReference type="Gene3D" id="3.40.50.300">
    <property type="entry name" value="P-loop containing nucleotide triphosphate hydrolases"/>
    <property type="match status" value="2"/>
</dbReference>
<dbReference type="GO" id="GO:0015204">
    <property type="term" value="F:urea transmembrane transporter activity"/>
    <property type="evidence" value="ECO:0007669"/>
    <property type="project" value="InterPro"/>
</dbReference>
<evidence type="ECO:0000256" key="2">
    <source>
        <dbReference type="ARBA" id="ARBA00006434"/>
    </source>
</evidence>
<feature type="transmembrane region" description="Helical" evidence="8">
    <location>
        <begin position="1237"/>
        <end position="1257"/>
    </location>
</feature>
<evidence type="ECO:0000256" key="6">
    <source>
        <dbReference type="ARBA" id="ARBA00023136"/>
    </source>
</evidence>
<feature type="transmembrane region" description="Helical" evidence="8">
    <location>
        <begin position="1293"/>
        <end position="1313"/>
    </location>
</feature>
<keyword evidence="4 8" id="KW-0812">Transmembrane</keyword>
<evidence type="ECO:0000256" key="7">
    <source>
        <dbReference type="SAM" id="MobiDB-lite"/>
    </source>
</evidence>
<evidence type="ECO:0000256" key="5">
    <source>
        <dbReference type="ARBA" id="ARBA00022989"/>
    </source>
</evidence>
<comment type="similarity">
    <text evidence="2">Belongs to the sodium:solute symporter (SSF) (TC 2.A.21) family.</text>
</comment>
<feature type="transmembrane region" description="Helical" evidence="8">
    <location>
        <begin position="1142"/>
        <end position="1164"/>
    </location>
</feature>
<feature type="compositionally biased region" description="Polar residues" evidence="7">
    <location>
        <begin position="608"/>
        <end position="619"/>
    </location>
</feature>
<dbReference type="CDD" id="cd11476">
    <property type="entry name" value="SLC5sbd_DUR3"/>
    <property type="match status" value="1"/>
</dbReference>
<dbReference type="SUPFAM" id="SSF52540">
    <property type="entry name" value="P-loop containing nucleoside triphosphate hydrolases"/>
    <property type="match status" value="1"/>
</dbReference>
<dbReference type="SUPFAM" id="SSF56300">
    <property type="entry name" value="Metallo-dependent phosphatases"/>
    <property type="match status" value="1"/>
</dbReference>
<feature type="region of interest" description="Disordered" evidence="7">
    <location>
        <begin position="608"/>
        <end position="629"/>
    </location>
</feature>
<evidence type="ECO:0000256" key="1">
    <source>
        <dbReference type="ARBA" id="ARBA00004141"/>
    </source>
</evidence>
<feature type="transmembrane region" description="Helical" evidence="8">
    <location>
        <begin position="898"/>
        <end position="924"/>
    </location>
</feature>
<comment type="subcellular location">
    <subcellularLocation>
        <location evidence="1">Membrane</location>
        <topology evidence="1">Multi-pass membrane protein</topology>
    </subcellularLocation>
</comment>
<feature type="transmembrane region" description="Helical" evidence="8">
    <location>
        <begin position="1333"/>
        <end position="1354"/>
    </location>
</feature>
<keyword evidence="10" id="KW-1185">Reference proteome</keyword>
<evidence type="ECO:0000313" key="9">
    <source>
        <dbReference type="EMBL" id="KAK9809017.1"/>
    </source>
</evidence>
<dbReference type="GO" id="GO:0005886">
    <property type="term" value="C:plasma membrane"/>
    <property type="evidence" value="ECO:0007669"/>
    <property type="project" value="TreeGrafter"/>
</dbReference>
<comment type="caution">
    <text evidence="9">The sequence shown here is derived from an EMBL/GenBank/DDBJ whole genome shotgun (WGS) entry which is preliminary data.</text>
</comment>
<dbReference type="PANTHER" id="PTHR46154:SF4">
    <property type="entry name" value="UREA ACTIVE TRANSPORTER"/>
    <property type="match status" value="1"/>
</dbReference>
<keyword evidence="3" id="KW-0813">Transport</keyword>
<protein>
    <submittedName>
        <fullName evidence="9">Uncharacterized protein</fullName>
    </submittedName>
</protein>
<dbReference type="Proteomes" id="UP001489004">
    <property type="component" value="Unassembled WGS sequence"/>
</dbReference>
<feature type="transmembrane region" description="Helical" evidence="8">
    <location>
        <begin position="1263"/>
        <end position="1286"/>
    </location>
</feature>
<feature type="region of interest" description="Disordered" evidence="7">
    <location>
        <begin position="1"/>
        <end position="21"/>
    </location>
</feature>
<evidence type="ECO:0000256" key="4">
    <source>
        <dbReference type="ARBA" id="ARBA00022692"/>
    </source>
</evidence>
<keyword evidence="6 8" id="KW-0472">Membrane</keyword>
<dbReference type="PANTHER" id="PTHR46154">
    <property type="match status" value="1"/>
</dbReference>
<dbReference type="InterPro" id="IPR027417">
    <property type="entry name" value="P-loop_NTPase"/>
</dbReference>
<proteinExistence type="inferred from homology"/>
<feature type="transmembrane region" description="Helical" evidence="8">
    <location>
        <begin position="972"/>
        <end position="996"/>
    </location>
</feature>
<sequence length="1428" mass="155361">MGKASAQLRQSQRRSPVVQPQALSSSSWGDLWEKRGDLPVLALHAIDSVYQDWSFPTIMLVGNHDQVTAGGLEHAVRPIADACAAVHVMDRPTCFLDALWLPYRIDKVELVAAVAAAGPVKARFAHADVIGAFMNDSCQARDGLPPSLFQGRTPTYIGHYHKPHTVPGTSIHYIGSPYQVNRGEAGQDKRLVVLNKDWNLRPGDRVELKFGSEQEAAHSRLVQTLEQQGVEVRCSWPSRQVEARIADAEDLIPAQLLREYAAKEDLDDTVLSTGLRMLQEVGVPGQTRSPAIVIFQRVTLKGFGSFRDEAVYELHERGVRAVTGRNMDDEGTDSNGAGKSALMLAPLWALTGAAEGRLRIRRAQWTARRSKTGQSVRFWVGGRERTQGTPNLTNKEIAETLGSDLLCKAVFHGPAGTAALFKADDKQFKTELGSLVNWKVWQEAKDRANHQHTAAKRADDTLSRDIRQLDGNVEQLVMQVAERAMHMQAWQRGIDTEEMEPAAARRARTAALAEGKLQPKEDELREYKALVHSSAGHVDGHAAGVAAAQAAVEAERAAEAEIQLKETAERGRQATLLQERICSAEASLRQAKQCLFQPYVTRLLRSLNANSHPRSTSNPAGPPDVRTNTQDEDMHALCKEAGEVVQLCNSQACRHADLPQRIKALQSQQNPHSGAWELRKVDLQAAQAKRREAADQKEAKVQEQRAFKLLVEAFQPSGIPSFVLEQVLGELEQCTAGYLQQLSSGMTLELRATKTRAKASDGEMAVIDRVVYVQTAGHTRQQRTLVLLSSGEQRRIALALTLGFAKLIQMRGKISSNLIVVDEVMQCLDEEGCNRWDARPSFFTDDYILPQSAGWIIVLLFSAFFALVAWGLTWVDIKYGGAENNSEQFNTAGRTIKSGLIAVDIVSHWTWASILLQCVTYGYFYGASGAMFYATTGAVNVWLFCCMAIELKHKAPKAHTILEIIKLRWGKTAHVIFFFFAIFTNLLVTISMVQGAVSVTNTLCGVDVYALSFLIPLGIVVYSAVGGLKATFTTSYLHTIIILGVCVAFMFKVFGGPHGGGFDLLGSIDTIYERLIIVGQTFPIPGNKAGSYMTGFSQGALEVNIIFLISGFGQMFVDQAYWQSAVAASPTNAVKGYALASYIYFAIVFCLPLSMGLAALALNLPVNVDEALAGLVLPAAADAIIGKAGAIIIIIICFMAVTSSGAGELMAVASLITYDGYREYFRPKATSKELVRVSRCAILFWGLVAGAATSVINKAGINVNWMIIIIGVMVGAAVLPIVFALLWDKCTALAACTAACVGAACAISSWLAYAKIKYGEVTVATTGMNYPVLTGSLVSLGVSLILCVSLTYMFPAKEKFDWSIFANIKLADEKEHTGITQEGADSAAHIAKEERLGDPALFDDSAHAQMNFNPAFKAAEAEKGAVAV</sequence>
<feature type="transmembrane region" description="Helical" evidence="8">
    <location>
        <begin position="853"/>
        <end position="877"/>
    </location>
</feature>
<evidence type="ECO:0000256" key="3">
    <source>
        <dbReference type="ARBA" id="ARBA00022448"/>
    </source>
</evidence>
<dbReference type="InterPro" id="IPR029052">
    <property type="entry name" value="Metallo-depent_PP-like"/>
</dbReference>
<dbReference type="InterPro" id="IPR031155">
    <property type="entry name" value="DUR"/>
</dbReference>
<feature type="transmembrane region" description="Helical" evidence="8">
    <location>
        <begin position="1008"/>
        <end position="1028"/>
    </location>
</feature>
<dbReference type="Gene3D" id="3.60.21.10">
    <property type="match status" value="1"/>
</dbReference>
<evidence type="ECO:0000313" key="10">
    <source>
        <dbReference type="Proteomes" id="UP001489004"/>
    </source>
</evidence>
<reference evidence="9 10" key="1">
    <citation type="journal article" date="2024" name="Nat. Commun.">
        <title>Phylogenomics reveals the evolutionary origins of lichenization in chlorophyte algae.</title>
        <authorList>
            <person name="Puginier C."/>
            <person name="Libourel C."/>
            <person name="Otte J."/>
            <person name="Skaloud P."/>
            <person name="Haon M."/>
            <person name="Grisel S."/>
            <person name="Petersen M."/>
            <person name="Berrin J.G."/>
            <person name="Delaux P.M."/>
            <person name="Dal Grande F."/>
            <person name="Keller J."/>
        </authorList>
    </citation>
    <scope>NUCLEOTIDE SEQUENCE [LARGE SCALE GENOMIC DNA]</scope>
    <source>
        <strain evidence="9 10">SAG 2043</strain>
    </source>
</reference>